<dbReference type="InterPro" id="IPR029044">
    <property type="entry name" value="Nucleotide-diphossugar_trans"/>
</dbReference>
<keyword evidence="3" id="KW-1185">Reference proteome</keyword>
<evidence type="ECO:0000313" key="2">
    <source>
        <dbReference type="EMBL" id="KAF9540245.1"/>
    </source>
</evidence>
<dbReference type="PANTHER" id="PTHR43083">
    <property type="entry name" value="MANNAN POLYMERASE II"/>
    <property type="match status" value="1"/>
</dbReference>
<dbReference type="GO" id="GO:0000136">
    <property type="term" value="C:mannan polymerase complex"/>
    <property type="evidence" value="ECO:0007669"/>
    <property type="project" value="TreeGrafter"/>
</dbReference>
<dbReference type="SUPFAM" id="SSF53448">
    <property type="entry name" value="Nucleotide-diphospho-sugar transferases"/>
    <property type="match status" value="1"/>
</dbReference>
<keyword evidence="2" id="KW-0328">Glycosyltransferase</keyword>
<dbReference type="GO" id="GO:0006487">
    <property type="term" value="P:protein N-linked glycosylation"/>
    <property type="evidence" value="ECO:0007669"/>
    <property type="project" value="TreeGrafter"/>
</dbReference>
<comment type="similarity">
    <text evidence="1">Belongs to the ANP1/MMN9/VAN1 family.</text>
</comment>
<gene>
    <name evidence="2" type="primary">MNN9</name>
    <name evidence="2" type="ORF">EC957_004447</name>
</gene>
<reference evidence="2" key="1">
    <citation type="journal article" date="2020" name="Fungal Divers.">
        <title>Resolving the Mortierellaceae phylogeny through synthesis of multi-gene phylogenetics and phylogenomics.</title>
        <authorList>
            <person name="Vandepol N."/>
            <person name="Liber J."/>
            <person name="Desiro A."/>
            <person name="Na H."/>
            <person name="Kennedy M."/>
            <person name="Barry K."/>
            <person name="Grigoriev I.V."/>
            <person name="Miller A.N."/>
            <person name="O'Donnell K."/>
            <person name="Stajich J.E."/>
            <person name="Bonito G."/>
        </authorList>
    </citation>
    <scope>NUCLEOTIDE SEQUENCE</scope>
    <source>
        <strain evidence="2">NRRL 2591</strain>
    </source>
</reference>
<dbReference type="GO" id="GO:0000009">
    <property type="term" value="F:alpha-1,6-mannosyltransferase activity"/>
    <property type="evidence" value="ECO:0007669"/>
    <property type="project" value="TreeGrafter"/>
</dbReference>
<name>A0A9P6F2G9_9FUNG</name>
<evidence type="ECO:0000313" key="3">
    <source>
        <dbReference type="Proteomes" id="UP000723463"/>
    </source>
</evidence>
<accession>A0A9P6F2G9</accession>
<dbReference type="Pfam" id="PF03452">
    <property type="entry name" value="Anp1"/>
    <property type="match status" value="1"/>
</dbReference>
<dbReference type="Proteomes" id="UP000723463">
    <property type="component" value="Unassembled WGS sequence"/>
</dbReference>
<dbReference type="PANTHER" id="PTHR43083:SF6">
    <property type="entry name" value="MANNAN POLYMERASE COMPLEXES SUBUNIT MNN9"/>
    <property type="match status" value="1"/>
</dbReference>
<dbReference type="Gene3D" id="3.90.550.10">
    <property type="entry name" value="Spore Coat Polysaccharide Biosynthesis Protein SpsA, Chain A"/>
    <property type="match status" value="1"/>
</dbReference>
<sequence>MPRRLSLLGITLFSTLLAMCVWASLIFLAAPFNYHNTSRHMSTLPTEKQDTNRQATEYRLLDLDNIHQYLPLDDTTEYSPTDHILILTPLMDAVRYLDNYFQKLGQIDYPAELISLGFLVSTTTEDSSKDPTLLSLQKYIATLRAHPNRRYRRITVLSQKSKLSSVAHDQRHGYELQAARRKIIARCRNALLMSTLIDESWVLWLDSDVVDYAPDLLLKLIKYDKDIIVPNCFRFESSWFKAKNVPYDRNNWIETEDSLDNQRTLGKEEILFEGYEKEHPTYRQSMADLAGSVRGLIEIDGVGGTFTLVKATVHRAGINFPSLPVDHEIETEGMARWAKREGFGVFGVPHLIVQHA</sequence>
<dbReference type="EMBL" id="JAAAXW010000208">
    <property type="protein sequence ID" value="KAF9540245.1"/>
    <property type="molecule type" value="Genomic_DNA"/>
</dbReference>
<protein>
    <submittedName>
        <fullName evidence="2">Golgi mannosyltransferase complex subunit</fullName>
    </submittedName>
</protein>
<keyword evidence="2" id="KW-0808">Transferase</keyword>
<dbReference type="GO" id="GO:0000032">
    <property type="term" value="P:cell wall mannoprotein biosynthetic process"/>
    <property type="evidence" value="ECO:0007669"/>
    <property type="project" value="TreeGrafter"/>
</dbReference>
<dbReference type="InterPro" id="IPR052086">
    <property type="entry name" value="Mannan_Polymerase_Subunit"/>
</dbReference>
<proteinExistence type="inferred from homology"/>
<evidence type="ECO:0000256" key="1">
    <source>
        <dbReference type="ARBA" id="ARBA00037964"/>
    </source>
</evidence>
<organism evidence="2 3">
    <name type="scientific">Mortierella hygrophila</name>
    <dbReference type="NCBI Taxonomy" id="979708"/>
    <lineage>
        <taxon>Eukaryota</taxon>
        <taxon>Fungi</taxon>
        <taxon>Fungi incertae sedis</taxon>
        <taxon>Mucoromycota</taxon>
        <taxon>Mortierellomycotina</taxon>
        <taxon>Mortierellomycetes</taxon>
        <taxon>Mortierellales</taxon>
        <taxon>Mortierellaceae</taxon>
        <taxon>Mortierella</taxon>
    </lineage>
</organism>
<dbReference type="AlphaFoldDB" id="A0A9P6F2G9"/>
<comment type="caution">
    <text evidence="2">The sequence shown here is derived from an EMBL/GenBank/DDBJ whole genome shotgun (WGS) entry which is preliminary data.</text>
</comment>